<evidence type="ECO:0000313" key="5">
    <source>
        <dbReference type="RefSeq" id="XP_005175866.2"/>
    </source>
</evidence>
<dbReference type="Gene3D" id="3.40.1800.20">
    <property type="match status" value="1"/>
</dbReference>
<keyword evidence="1" id="KW-0863">Zinc-finger</keyword>
<feature type="binding site" evidence="1">
    <location>
        <position position="7"/>
    </location>
    <ligand>
        <name>Zn(2+)</name>
        <dbReference type="ChEBI" id="CHEBI:29105"/>
    </ligand>
</feature>
<keyword evidence="1" id="KW-0862">Zinc</keyword>
<evidence type="ECO:0000256" key="1">
    <source>
        <dbReference type="PROSITE-ProRule" id="PRU01263"/>
    </source>
</evidence>
<keyword evidence="1" id="KW-0479">Metal-binding</keyword>
<evidence type="ECO:0000256" key="2">
    <source>
        <dbReference type="SAM" id="MobiDB-lite"/>
    </source>
</evidence>
<dbReference type="SMART" id="SM00868">
    <property type="entry name" value="zf-AD"/>
    <property type="match status" value="1"/>
</dbReference>
<organism evidence="4 5">
    <name type="scientific">Musca domestica</name>
    <name type="common">House fly</name>
    <dbReference type="NCBI Taxonomy" id="7370"/>
    <lineage>
        <taxon>Eukaryota</taxon>
        <taxon>Metazoa</taxon>
        <taxon>Ecdysozoa</taxon>
        <taxon>Arthropoda</taxon>
        <taxon>Hexapoda</taxon>
        <taxon>Insecta</taxon>
        <taxon>Pterygota</taxon>
        <taxon>Neoptera</taxon>
        <taxon>Endopterygota</taxon>
        <taxon>Diptera</taxon>
        <taxon>Brachycera</taxon>
        <taxon>Muscomorpha</taxon>
        <taxon>Muscoidea</taxon>
        <taxon>Muscidae</taxon>
        <taxon>Musca</taxon>
    </lineage>
</organism>
<dbReference type="InterPro" id="IPR012934">
    <property type="entry name" value="Znf_AD"/>
</dbReference>
<feature type="region of interest" description="Disordered" evidence="2">
    <location>
        <begin position="483"/>
        <end position="519"/>
    </location>
</feature>
<evidence type="ECO:0000313" key="7">
    <source>
        <dbReference type="RefSeq" id="XP_019893686.2"/>
    </source>
</evidence>
<proteinExistence type="predicted"/>
<dbReference type="GeneID" id="101894794"/>
<gene>
    <name evidence="5 6 7" type="primary">LOC101894794</name>
</gene>
<feature type="binding site" evidence="1">
    <location>
        <position position="4"/>
    </location>
    <ligand>
        <name>Zn(2+)</name>
        <dbReference type="ChEBI" id="CHEBI:29105"/>
    </ligand>
</feature>
<feature type="binding site" evidence="1">
    <location>
        <position position="55"/>
    </location>
    <ligand>
        <name>Zn(2+)</name>
        <dbReference type="ChEBI" id="CHEBI:29105"/>
    </ligand>
</feature>
<dbReference type="RefSeq" id="XP_019893686.2">
    <property type="nucleotide sequence ID" value="XM_020038127.2"/>
</dbReference>
<feature type="domain" description="ZAD" evidence="3">
    <location>
        <begin position="2"/>
        <end position="79"/>
    </location>
</feature>
<keyword evidence="4" id="KW-1185">Reference proteome</keyword>
<protein>
    <submittedName>
        <fullName evidence="5 6">Uncharacterized protein LOC101894794</fullName>
    </submittedName>
</protein>
<dbReference type="Proteomes" id="UP001652621">
    <property type="component" value="Unplaced"/>
</dbReference>
<dbReference type="VEuPathDB" id="VectorBase:MDOA009621"/>
<dbReference type="SUPFAM" id="SSF57716">
    <property type="entry name" value="Glucocorticoid receptor-like (DNA-binding domain)"/>
    <property type="match status" value="1"/>
</dbReference>
<dbReference type="Pfam" id="PF07776">
    <property type="entry name" value="zf-AD"/>
    <property type="match status" value="1"/>
</dbReference>
<dbReference type="RefSeq" id="XP_011293873.2">
    <property type="nucleotide sequence ID" value="XM_011295571.3"/>
</dbReference>
<name>A0A9J7CIM3_MUSDO</name>
<evidence type="ECO:0000313" key="4">
    <source>
        <dbReference type="Proteomes" id="UP001652621"/>
    </source>
</evidence>
<dbReference type="VEuPathDB" id="VectorBase:MDOMA2_016002"/>
<evidence type="ECO:0000313" key="6">
    <source>
        <dbReference type="RefSeq" id="XP_011293873.2"/>
    </source>
</evidence>
<dbReference type="PROSITE" id="PS51915">
    <property type="entry name" value="ZAD"/>
    <property type="match status" value="1"/>
</dbReference>
<dbReference type="RefSeq" id="XP_005175866.2">
    <property type="nucleotide sequence ID" value="XM_005175809.4"/>
</dbReference>
<feature type="compositionally biased region" description="Basic and acidic residues" evidence="2">
    <location>
        <begin position="508"/>
        <end position="519"/>
    </location>
</feature>
<evidence type="ECO:0000259" key="3">
    <source>
        <dbReference type="PROSITE" id="PS51915"/>
    </source>
</evidence>
<reference evidence="5 6" key="1">
    <citation type="submission" date="2025-05" db="UniProtKB">
        <authorList>
            <consortium name="RefSeq"/>
        </authorList>
    </citation>
    <scope>IDENTIFICATION</scope>
    <source>
        <strain evidence="5 6">Aabys</strain>
        <tissue evidence="5 6">Whole body</tissue>
    </source>
</reference>
<feature type="compositionally biased region" description="Basic residues" evidence="2">
    <location>
        <begin position="493"/>
        <end position="506"/>
    </location>
</feature>
<sequence>MLLCRLCLKGSNDCERLYSESGKVTSVYEIIYHYFHPNILNMEAAKHLKVICSKCWRHIQNFQDFELSIMDAQTKLGEMFDLKTPSEENVKKEPLNVGKTLEDDTKIKDITTEEDASLGHFKEIEKGEELAFISTKIKEEPHEDEELGTNEAANKQEINMVSKVEDLGKHCNSPKSLKETLETNEDINEDGDFLTLKSEPESPMSIEITNVYTLVMDSNNDSPTFMVRSPSPQCDLSHDQVQSSSEPDVRQVNSSFLMNLLTSTDNASNPINPINNNASTSHTSGSLVSNLQNLENSQMDIHPEFVPIRQRFEEITQMADHLKVQGVRFLESLLNIEDEIVEPIPRISYENVTSQIVVPIDSEASSVIDYDIDDDLESCELTCMASESCHEDSAMNSFEAKPTQIENRPIISVVPIQVLTSLDYSKTLDSNEIHPQLEEVASPVPNSSKRRNEEFLYSENSKSSFIYEPKSAVNGVKQKSISTCSESMENSHLKRTKGANNKRPRKGTLTEKLRKMLAK</sequence>
<accession>A0A9J7CIM3</accession>
<feature type="binding site" evidence="1">
    <location>
        <position position="52"/>
    </location>
    <ligand>
        <name>Zn(2+)</name>
        <dbReference type="ChEBI" id="CHEBI:29105"/>
    </ligand>
</feature>